<dbReference type="Gene3D" id="1.10.8.270">
    <property type="entry name" value="putative rabgap domain of human tbc1 domain family member 14 like domains"/>
    <property type="match status" value="1"/>
</dbReference>
<dbReference type="PROSITE" id="PS50086">
    <property type="entry name" value="TBC_RABGAP"/>
    <property type="match status" value="1"/>
</dbReference>
<dbReference type="SUPFAM" id="SSF47923">
    <property type="entry name" value="Ypt/Rab-GAP domain of gyp1p"/>
    <property type="match status" value="2"/>
</dbReference>
<organism evidence="3 4">
    <name type="scientific">Laodelphax striatellus</name>
    <name type="common">Small brown planthopper</name>
    <name type="synonym">Delphax striatella</name>
    <dbReference type="NCBI Taxonomy" id="195883"/>
    <lineage>
        <taxon>Eukaryota</taxon>
        <taxon>Metazoa</taxon>
        <taxon>Ecdysozoa</taxon>
        <taxon>Arthropoda</taxon>
        <taxon>Hexapoda</taxon>
        <taxon>Insecta</taxon>
        <taxon>Pterygota</taxon>
        <taxon>Neoptera</taxon>
        <taxon>Paraneoptera</taxon>
        <taxon>Hemiptera</taxon>
        <taxon>Auchenorrhyncha</taxon>
        <taxon>Fulgoroidea</taxon>
        <taxon>Delphacidae</taxon>
        <taxon>Criomorphinae</taxon>
        <taxon>Laodelphax</taxon>
    </lineage>
</organism>
<dbReference type="Gene3D" id="1.10.10.750">
    <property type="entry name" value="Ypt/Rab-GAP domain of gyp1p, domain 1"/>
    <property type="match status" value="1"/>
</dbReference>
<feature type="domain" description="Rab-GAP TBC" evidence="2">
    <location>
        <begin position="89"/>
        <end position="282"/>
    </location>
</feature>
<protein>
    <recommendedName>
        <fullName evidence="2">Rab-GAP TBC domain-containing protein</fullName>
    </recommendedName>
</protein>
<dbReference type="OrthoDB" id="159449at2759"/>
<dbReference type="Gene3D" id="1.10.472.80">
    <property type="entry name" value="Ypt/Rab-GAP domain of gyp1p, domain 3"/>
    <property type="match status" value="1"/>
</dbReference>
<dbReference type="FunFam" id="1.10.8.270:FF:000007">
    <property type="entry name" value="TBC1 domain family member 10A"/>
    <property type="match status" value="1"/>
</dbReference>
<dbReference type="SMR" id="A0A482XKZ3"/>
<dbReference type="Pfam" id="PF00566">
    <property type="entry name" value="RabGAP-TBC"/>
    <property type="match status" value="1"/>
</dbReference>
<keyword evidence="4" id="KW-1185">Reference proteome</keyword>
<dbReference type="GO" id="GO:0031267">
    <property type="term" value="F:small GTPase binding"/>
    <property type="evidence" value="ECO:0007669"/>
    <property type="project" value="TreeGrafter"/>
</dbReference>
<evidence type="ECO:0000256" key="1">
    <source>
        <dbReference type="ARBA" id="ARBA00022468"/>
    </source>
</evidence>
<dbReference type="InterPro" id="IPR035969">
    <property type="entry name" value="Rab-GAP_TBC_sf"/>
</dbReference>
<dbReference type="FunCoup" id="A0A482XKZ3">
    <property type="interactions" value="612"/>
</dbReference>
<sequence>MAEKPEMDGAEDEDCCSDVSSLLNNGSVVSTVPDRHGFLGGAQYSPDPKRQQAPSVALRREKKWVQMLNDWEKYMSKYYKKVRERCRKGIPVSVRPRAWLYLCGGNLLKEKHSEEKHLLSYDELLKKEGESRWLDDIKKDLHRQFPYHEMFIDQEGYGQKDLYNVLKAYSIFDSSVGYCQAQAPLAAFLLMHMPAEDAFWCLVSICTNYVKGYYKEGMETLQIDGDILFGLLKKVAPNVHKHLKKQKIEPILYMTEWFLCVFTRTLPWSTVLRVWDMFLFEGMKVVFKVGLVLLKLSLGQRSVSSMHKKFPTMCETLEALRNPPLEVMEEDFLVDQVLRLSITDEDFEYEHRRQLARRKASKQAQQQNNKLRAFQ</sequence>
<evidence type="ECO:0000313" key="3">
    <source>
        <dbReference type="EMBL" id="RZF46119.1"/>
    </source>
</evidence>
<comment type="caution">
    <text evidence="3">The sequence shown here is derived from an EMBL/GenBank/DDBJ whole genome shotgun (WGS) entry which is preliminary data.</text>
</comment>
<dbReference type="GO" id="GO:0005886">
    <property type="term" value="C:plasma membrane"/>
    <property type="evidence" value="ECO:0007669"/>
    <property type="project" value="UniProtKB-ARBA"/>
</dbReference>
<dbReference type="PANTHER" id="PTHR47219">
    <property type="entry name" value="RAB GTPASE-ACTIVATING PROTEIN 1-LIKE"/>
    <property type="match status" value="1"/>
</dbReference>
<dbReference type="InterPro" id="IPR000195">
    <property type="entry name" value="Rab-GAP-TBC_dom"/>
</dbReference>
<name>A0A482XKZ3_LAOST</name>
<reference evidence="3 4" key="1">
    <citation type="journal article" date="2017" name="Gigascience">
        <title>Genome sequence of the small brown planthopper, Laodelphax striatellus.</title>
        <authorList>
            <person name="Zhu J."/>
            <person name="Jiang F."/>
            <person name="Wang X."/>
            <person name="Yang P."/>
            <person name="Bao Y."/>
            <person name="Zhao W."/>
            <person name="Wang W."/>
            <person name="Lu H."/>
            <person name="Wang Q."/>
            <person name="Cui N."/>
            <person name="Li J."/>
            <person name="Chen X."/>
            <person name="Luo L."/>
            <person name="Yu J."/>
            <person name="Kang L."/>
            <person name="Cui F."/>
        </authorList>
    </citation>
    <scope>NUCLEOTIDE SEQUENCE [LARGE SCALE GENOMIC DNA]</scope>
    <source>
        <strain evidence="3">Lst14</strain>
    </source>
</reference>
<proteinExistence type="predicted"/>
<dbReference type="STRING" id="195883.A0A482XKZ3"/>
<dbReference type="InParanoid" id="A0A482XKZ3"/>
<dbReference type="FunFam" id="1.10.10.750:FF:000001">
    <property type="entry name" value="TBC1 domain family member 10A"/>
    <property type="match status" value="1"/>
</dbReference>
<dbReference type="AlphaFoldDB" id="A0A482XKZ3"/>
<evidence type="ECO:0000259" key="2">
    <source>
        <dbReference type="PROSITE" id="PS50086"/>
    </source>
</evidence>
<dbReference type="GO" id="GO:0005096">
    <property type="term" value="F:GTPase activator activity"/>
    <property type="evidence" value="ECO:0007669"/>
    <property type="project" value="UniProtKB-KW"/>
</dbReference>
<dbReference type="InterPro" id="IPR050302">
    <property type="entry name" value="Rab_GAP_TBC_domain"/>
</dbReference>
<dbReference type="PANTHER" id="PTHR47219:SF4">
    <property type="entry name" value="TBC1 DOMAIN FAMILY MEMBER 10A"/>
    <property type="match status" value="1"/>
</dbReference>
<dbReference type="EMBL" id="QKKF02007161">
    <property type="protein sequence ID" value="RZF46119.1"/>
    <property type="molecule type" value="Genomic_DNA"/>
</dbReference>
<dbReference type="FunFam" id="1.10.472.80:FF:000008">
    <property type="entry name" value="TBC1 domain family member 10A"/>
    <property type="match status" value="1"/>
</dbReference>
<dbReference type="Proteomes" id="UP000291343">
    <property type="component" value="Unassembled WGS sequence"/>
</dbReference>
<dbReference type="SMART" id="SM00164">
    <property type="entry name" value="TBC"/>
    <property type="match status" value="1"/>
</dbReference>
<evidence type="ECO:0000313" key="4">
    <source>
        <dbReference type="Proteomes" id="UP000291343"/>
    </source>
</evidence>
<keyword evidence="1" id="KW-0343">GTPase activation</keyword>
<gene>
    <name evidence="3" type="ORF">LSTR_LSTR012979</name>
</gene>
<accession>A0A482XKZ3</accession>